<dbReference type="RefSeq" id="WP_203840518.1">
    <property type="nucleotide sequence ID" value="NZ_BAAATV010000013.1"/>
</dbReference>
<dbReference type="Proteomes" id="UP000603200">
    <property type="component" value="Unassembled WGS sequence"/>
</dbReference>
<comment type="caution">
    <text evidence="2">The sequence shown here is derived from an EMBL/GenBank/DDBJ whole genome shotgun (WGS) entry which is preliminary data.</text>
</comment>
<evidence type="ECO:0000313" key="2">
    <source>
        <dbReference type="EMBL" id="GIE23462.1"/>
    </source>
</evidence>
<feature type="compositionally biased region" description="Gly residues" evidence="1">
    <location>
        <begin position="261"/>
        <end position="277"/>
    </location>
</feature>
<accession>A0ABQ3ZXY0</accession>
<evidence type="ECO:0000313" key="3">
    <source>
        <dbReference type="Proteomes" id="UP000603200"/>
    </source>
</evidence>
<evidence type="ECO:0000256" key="1">
    <source>
        <dbReference type="SAM" id="MobiDB-lite"/>
    </source>
</evidence>
<feature type="region of interest" description="Disordered" evidence="1">
    <location>
        <begin position="253"/>
        <end position="277"/>
    </location>
</feature>
<organism evidence="2 3">
    <name type="scientific">Winogradskya humida</name>
    <dbReference type="NCBI Taxonomy" id="113566"/>
    <lineage>
        <taxon>Bacteria</taxon>
        <taxon>Bacillati</taxon>
        <taxon>Actinomycetota</taxon>
        <taxon>Actinomycetes</taxon>
        <taxon>Micromonosporales</taxon>
        <taxon>Micromonosporaceae</taxon>
        <taxon>Winogradskya</taxon>
    </lineage>
</organism>
<gene>
    <name evidence="2" type="ORF">Ahu01nite_065640</name>
</gene>
<proteinExistence type="predicted"/>
<reference evidence="2 3" key="1">
    <citation type="submission" date="2021-01" db="EMBL/GenBank/DDBJ databases">
        <title>Whole genome shotgun sequence of Actinoplanes humidus NBRC 14915.</title>
        <authorList>
            <person name="Komaki H."/>
            <person name="Tamura T."/>
        </authorList>
    </citation>
    <scope>NUCLEOTIDE SEQUENCE [LARGE SCALE GENOMIC DNA]</scope>
    <source>
        <strain evidence="2 3">NBRC 14915</strain>
    </source>
</reference>
<name>A0ABQ3ZXY0_9ACTN</name>
<protein>
    <submittedName>
        <fullName evidence="2">Uncharacterized protein</fullName>
    </submittedName>
</protein>
<dbReference type="EMBL" id="BOMN01000092">
    <property type="protein sequence ID" value="GIE23462.1"/>
    <property type="molecule type" value="Genomic_DNA"/>
</dbReference>
<keyword evidence="3" id="KW-1185">Reference proteome</keyword>
<sequence length="277" mass="29428">MMLRVRQLDLVVTIAAAVAVGILGTFDVVSAAVTGGATLTMLGLLAVSSLHSRTGQQILAADVAELSRLTREHLDGGDRLLAASTSGMDIDLSQAQDIRIVGVTLGRTMRNHHATLQRRLDAGADVRIVLIAPDSAPLGEAARRSTVPGSPEIFEHRLRPTVDLLDTLAARAAAGPGTLQIRMLDFVPAFGMIAVDPETPHGHLHIDIYSHRNGAAEPTLPLFAHRDARWFQHFTSDFDRIWAAGRPYETIPRLPLSGSAGERGGGGQGGQRAGRAG</sequence>